<dbReference type="InterPro" id="IPR058912">
    <property type="entry name" value="HTH_animal"/>
</dbReference>
<dbReference type="InParanoid" id="A0A6P7FME7"/>
<dbReference type="RefSeq" id="XP_028137439.1">
    <property type="nucleotide sequence ID" value="XM_028281638.1"/>
</dbReference>
<accession>A0A6P7FME7</accession>
<dbReference type="PROSITE" id="PS50164">
    <property type="entry name" value="GIY_YIG"/>
    <property type="match status" value="1"/>
</dbReference>
<evidence type="ECO:0000313" key="3">
    <source>
        <dbReference type="RefSeq" id="XP_028137439.1"/>
    </source>
</evidence>
<proteinExistence type="predicted"/>
<dbReference type="PROSITE" id="PS50878">
    <property type="entry name" value="RT_POL"/>
    <property type="match status" value="1"/>
</dbReference>
<sequence>MGSPLSPVIADIYMEHFETIALSSSNLKPTCWLRYVDDTFVIWPHGEDTLDLFLSHLHGIHPSIQFTMEVESEESLPFLDVLIQKQPAHSFSYSVYRKPTHTNRYLNAQSHHHPAQLSSVVNTLVSRSIRLSDDNHRPSELNSIRQTLLQNGYHKTQINRSIQKHLNPIPSNKENLPPDQPKIFLPFIKGVTDKISRILTPLNIKTVFTTHSKLCNLVRSVKDQIPNEDHGVYEIPCSSCPRTYIGQTNRRIQNRIYEHSISVKHSDTTSALAQHHIQTGHQIDFEKAKTIAPVRSLKSRIIREAIEIEKRPHSLNTRDDAKRLPATWRPLLRRIPTPVETNG</sequence>
<dbReference type="AlphaFoldDB" id="A0A6P7FME7"/>
<dbReference type="CDD" id="cd00304">
    <property type="entry name" value="RT_like"/>
    <property type="match status" value="1"/>
</dbReference>
<reference evidence="3" key="1">
    <citation type="submission" date="2025-08" db="UniProtKB">
        <authorList>
            <consortium name="RefSeq"/>
        </authorList>
    </citation>
    <scope>IDENTIFICATION</scope>
    <source>
        <tissue evidence="3">Whole insect</tissue>
    </source>
</reference>
<dbReference type="InterPro" id="IPR000477">
    <property type="entry name" value="RT_dom"/>
</dbReference>
<dbReference type="InterPro" id="IPR000305">
    <property type="entry name" value="GIY-YIG_endonuc"/>
</dbReference>
<dbReference type="CDD" id="cd10442">
    <property type="entry name" value="GIY-YIG_PLEs"/>
    <property type="match status" value="1"/>
</dbReference>
<protein>
    <submittedName>
        <fullName evidence="3">Uncharacterized protein LOC114331949</fullName>
    </submittedName>
</protein>
<dbReference type="PANTHER" id="PTHR21301">
    <property type="entry name" value="REVERSE TRANSCRIPTASE"/>
    <property type="match status" value="1"/>
</dbReference>
<name>A0A6P7FME7_DIAVI</name>
<gene>
    <name evidence="3" type="primary">LOC114331949</name>
</gene>
<evidence type="ECO:0000259" key="1">
    <source>
        <dbReference type="PROSITE" id="PS50164"/>
    </source>
</evidence>
<evidence type="ECO:0000259" key="2">
    <source>
        <dbReference type="PROSITE" id="PS50878"/>
    </source>
</evidence>
<dbReference type="Pfam" id="PF26215">
    <property type="entry name" value="HTH_animal"/>
    <property type="match status" value="1"/>
</dbReference>
<feature type="domain" description="Reverse transcriptase" evidence="2">
    <location>
        <begin position="1"/>
        <end position="95"/>
    </location>
</feature>
<feature type="domain" description="GIY-YIG" evidence="1">
    <location>
        <begin position="228"/>
        <end position="317"/>
    </location>
</feature>
<organism evidence="3">
    <name type="scientific">Diabrotica virgifera virgifera</name>
    <name type="common">western corn rootworm</name>
    <dbReference type="NCBI Taxonomy" id="50390"/>
    <lineage>
        <taxon>Eukaryota</taxon>
        <taxon>Metazoa</taxon>
        <taxon>Ecdysozoa</taxon>
        <taxon>Arthropoda</taxon>
        <taxon>Hexapoda</taxon>
        <taxon>Insecta</taxon>
        <taxon>Pterygota</taxon>
        <taxon>Neoptera</taxon>
        <taxon>Endopterygota</taxon>
        <taxon>Coleoptera</taxon>
        <taxon>Polyphaga</taxon>
        <taxon>Cucujiformia</taxon>
        <taxon>Chrysomeloidea</taxon>
        <taxon>Chrysomelidae</taxon>
        <taxon>Galerucinae</taxon>
        <taxon>Diabroticina</taxon>
        <taxon>Diabroticites</taxon>
        <taxon>Diabrotica</taxon>
    </lineage>
</organism>
<dbReference type="PANTHER" id="PTHR21301:SF11">
    <property type="entry name" value="GIY-YIG DOMAIN-CONTAINING PROTEIN"/>
    <property type="match status" value="1"/>
</dbReference>